<dbReference type="InterPro" id="IPR051236">
    <property type="entry name" value="HAT_RTT109-like"/>
</dbReference>
<keyword evidence="3" id="KW-1133">Transmembrane helix</keyword>
<comment type="similarity">
    <text evidence="1">Belongs to the AIM6 family.</text>
</comment>
<evidence type="ECO:0000256" key="1">
    <source>
        <dbReference type="ARBA" id="ARBA00008858"/>
    </source>
</evidence>
<dbReference type="EMBL" id="JAVDPF010000022">
    <property type="protein sequence ID" value="KAL1873341.1"/>
    <property type="molecule type" value="Genomic_DNA"/>
</dbReference>
<keyword evidence="3" id="KW-0812">Transmembrane</keyword>
<name>A0ABR3XC66_9EURO</name>
<proteinExistence type="inferred from homology"/>
<feature type="transmembrane region" description="Helical" evidence="3">
    <location>
        <begin position="43"/>
        <end position="61"/>
    </location>
</feature>
<dbReference type="InterPro" id="IPR017946">
    <property type="entry name" value="PLC-like_Pdiesterase_TIM-brl"/>
</dbReference>
<gene>
    <name evidence="4" type="primary">AIM6_5</name>
    <name evidence="4" type="ORF">Plec18167_006390</name>
</gene>
<evidence type="ECO:0000256" key="2">
    <source>
        <dbReference type="ARBA" id="ARBA00014286"/>
    </source>
</evidence>
<dbReference type="PANTHER" id="PTHR31571">
    <property type="entry name" value="ALTERED INHERITANCE OF MITOCHONDRIA PROTEIN 6"/>
    <property type="match status" value="1"/>
</dbReference>
<protein>
    <recommendedName>
        <fullName evidence="2">Altered inheritance of mitochondria protein 6</fullName>
    </recommendedName>
</protein>
<evidence type="ECO:0000313" key="4">
    <source>
        <dbReference type="EMBL" id="KAL1873341.1"/>
    </source>
</evidence>
<comment type="caution">
    <text evidence="4">The sequence shown here is derived from an EMBL/GenBank/DDBJ whole genome shotgun (WGS) entry which is preliminary data.</text>
</comment>
<evidence type="ECO:0000256" key="3">
    <source>
        <dbReference type="SAM" id="Phobius"/>
    </source>
</evidence>
<keyword evidence="5" id="KW-1185">Reference proteome</keyword>
<dbReference type="Proteomes" id="UP001583193">
    <property type="component" value="Unassembled WGS sequence"/>
</dbReference>
<keyword evidence="3" id="KW-0472">Membrane</keyword>
<dbReference type="SUPFAM" id="SSF51695">
    <property type="entry name" value="PLC-like phosphodiesterases"/>
    <property type="match status" value="1"/>
</dbReference>
<sequence>MVRTDLESNLQAGQKKRQSLPMRVWIAPATLLKRRRGYLVSDVFKTLACVMTALCIFQFVWMRHLQAGWVRVPNDPFDIRFDDNVKWNSPEIWKSERQAFIHSAMPVPIHSHNDYWRRIPLFEALGSGCISVEADVHLHGSDLLVGHSSLSLNRDLTLRSMYLEPLQRMLDMQNAHVTDGTWRGIFDKSPQQTVVLLIDHKTAGPETFAELDVQLQPLRDRDYLTYWNGTKRVMRPLTIVATGNAPFESVMAMNASHRDIFWDAPLHSLFSRYDNFDMEPPVYGYNRSNSYFASTQFKNGRLWAWHDNSNPQPDTPSRRDREASQIEQAKARGLVARYWDTPSNPPNLRDIAWRVLVERKVGILNMDDLGAVRARASGWGQIEL</sequence>
<evidence type="ECO:0000313" key="5">
    <source>
        <dbReference type="Proteomes" id="UP001583193"/>
    </source>
</evidence>
<reference evidence="4 5" key="1">
    <citation type="journal article" date="2024" name="IMA Fungus">
        <title>IMA Genome - F19 : A genome assembly and annotation guide to empower mycologists, including annotated draft genome sequences of Ceratocystis pirilliformis, Diaporthe australafricana, Fusarium ophioides, Paecilomyces lecythidis, and Sporothrix stenoceras.</title>
        <authorList>
            <person name="Aylward J."/>
            <person name="Wilson A.M."/>
            <person name="Visagie C.M."/>
            <person name="Spraker J."/>
            <person name="Barnes I."/>
            <person name="Buitendag C."/>
            <person name="Ceriani C."/>
            <person name="Del Mar Angel L."/>
            <person name="du Plessis D."/>
            <person name="Fuchs T."/>
            <person name="Gasser K."/>
            <person name="Kramer D."/>
            <person name="Li W."/>
            <person name="Munsamy K."/>
            <person name="Piso A."/>
            <person name="Price J.L."/>
            <person name="Sonnekus B."/>
            <person name="Thomas C."/>
            <person name="van der Nest A."/>
            <person name="van Dijk A."/>
            <person name="van Heerden A."/>
            <person name="van Vuuren N."/>
            <person name="Yilmaz N."/>
            <person name="Duong T.A."/>
            <person name="van der Merwe N.A."/>
            <person name="Wingfield M.J."/>
            <person name="Wingfield B.D."/>
        </authorList>
    </citation>
    <scope>NUCLEOTIDE SEQUENCE [LARGE SCALE GENOMIC DNA]</scope>
    <source>
        <strain evidence="4 5">CMW 18167</strain>
    </source>
</reference>
<dbReference type="PANTHER" id="PTHR31571:SF1">
    <property type="entry name" value="ALTERED INHERITANCE OF MITOCHONDRIA PROTEIN 6"/>
    <property type="match status" value="1"/>
</dbReference>
<organism evidence="4 5">
    <name type="scientific">Paecilomyces lecythidis</name>
    <dbReference type="NCBI Taxonomy" id="3004212"/>
    <lineage>
        <taxon>Eukaryota</taxon>
        <taxon>Fungi</taxon>
        <taxon>Dikarya</taxon>
        <taxon>Ascomycota</taxon>
        <taxon>Pezizomycotina</taxon>
        <taxon>Eurotiomycetes</taxon>
        <taxon>Eurotiomycetidae</taxon>
        <taxon>Eurotiales</taxon>
        <taxon>Thermoascaceae</taxon>
        <taxon>Paecilomyces</taxon>
    </lineage>
</organism>
<accession>A0ABR3XC66</accession>